<protein>
    <submittedName>
        <fullName evidence="2">GIY-YIG nuclease family protein</fullName>
    </submittedName>
</protein>
<sequence length="129" mass="15195">MKLEEFEKIKYEYIKNRKSSFKGCLNRADDIKKADFNGVYVVLNENDEVVYIGSAYTNRFTIKNRLTIHLNGDKSNATIVNYLIKKEKISRENAKKKILEYKFVAYEFDSIEYKLIENVDGLYNSKGRK</sequence>
<organism evidence="2 3">
    <name type="scientific">Brachyspira aalborgi</name>
    <dbReference type="NCBI Taxonomy" id="29522"/>
    <lineage>
        <taxon>Bacteria</taxon>
        <taxon>Pseudomonadati</taxon>
        <taxon>Spirochaetota</taxon>
        <taxon>Spirochaetia</taxon>
        <taxon>Brachyspirales</taxon>
        <taxon>Brachyspiraceae</taxon>
        <taxon>Brachyspira</taxon>
    </lineage>
</organism>
<evidence type="ECO:0000313" key="2">
    <source>
        <dbReference type="EMBL" id="TXJ55433.1"/>
    </source>
</evidence>
<dbReference type="Proteomes" id="UP000322327">
    <property type="component" value="Unassembled WGS sequence"/>
</dbReference>
<dbReference type="PROSITE" id="PS50164">
    <property type="entry name" value="GIY_YIG"/>
    <property type="match status" value="1"/>
</dbReference>
<dbReference type="RefSeq" id="WP_147531178.1">
    <property type="nucleotide sequence ID" value="NZ_SAYI01000018.1"/>
</dbReference>
<proteinExistence type="predicted"/>
<dbReference type="EMBL" id="SAYI01000018">
    <property type="protein sequence ID" value="TXJ55433.1"/>
    <property type="molecule type" value="Genomic_DNA"/>
</dbReference>
<dbReference type="InterPro" id="IPR000305">
    <property type="entry name" value="GIY-YIG_endonuc"/>
</dbReference>
<dbReference type="InterPro" id="IPR035901">
    <property type="entry name" value="GIY-YIG_endonuc_sf"/>
</dbReference>
<dbReference type="AlphaFoldDB" id="A0A5C8G096"/>
<name>A0A5C8G096_9SPIR</name>
<dbReference type="Pfam" id="PF01541">
    <property type="entry name" value="GIY-YIG"/>
    <property type="match status" value="1"/>
</dbReference>
<reference evidence="2 3" key="1">
    <citation type="journal article" date="1992" name="Lakartidningen">
        <title>[Penicillin V and not amoxicillin is the first choice preparation in acute otitis].</title>
        <authorList>
            <person name="Kamme C."/>
            <person name="Lundgren K."/>
            <person name="Prellner K."/>
        </authorList>
    </citation>
    <scope>NUCLEOTIDE SEQUENCE [LARGE SCALE GENOMIC DNA]</scope>
    <source>
        <strain evidence="2 3">PC3053II</strain>
    </source>
</reference>
<feature type="domain" description="GIY-YIG" evidence="1">
    <location>
        <begin position="35"/>
        <end position="125"/>
    </location>
</feature>
<evidence type="ECO:0000259" key="1">
    <source>
        <dbReference type="PROSITE" id="PS50164"/>
    </source>
</evidence>
<accession>A0A5C8G096</accession>
<comment type="caution">
    <text evidence="2">The sequence shown here is derived from an EMBL/GenBank/DDBJ whole genome shotgun (WGS) entry which is preliminary data.</text>
</comment>
<evidence type="ECO:0000313" key="3">
    <source>
        <dbReference type="Proteomes" id="UP000322327"/>
    </source>
</evidence>
<gene>
    <name evidence="2" type="ORF">EPJ76_07550</name>
</gene>
<dbReference type="SUPFAM" id="SSF82771">
    <property type="entry name" value="GIY-YIG endonuclease"/>
    <property type="match status" value="1"/>
</dbReference>